<evidence type="ECO:0000259" key="1">
    <source>
        <dbReference type="Pfam" id="PF00004"/>
    </source>
</evidence>
<feature type="domain" description="ATPase AAA-type core" evidence="1">
    <location>
        <begin position="230"/>
        <end position="284"/>
    </location>
</feature>
<name>A0A1I7WTB7_HETBA</name>
<dbReference type="GO" id="GO:0005524">
    <property type="term" value="F:ATP binding"/>
    <property type="evidence" value="ECO:0007669"/>
    <property type="project" value="InterPro"/>
</dbReference>
<accession>A0A1I7WTB7</accession>
<dbReference type="Gene3D" id="3.40.50.300">
    <property type="entry name" value="P-loop containing nucleotide triphosphate hydrolases"/>
    <property type="match status" value="1"/>
</dbReference>
<dbReference type="InterPro" id="IPR059067">
    <property type="entry name" value="Znf_ribbon_CLPX-like"/>
</dbReference>
<keyword evidence="3" id="KW-1185">Reference proteome</keyword>
<dbReference type="Proteomes" id="UP000095283">
    <property type="component" value="Unplaced"/>
</dbReference>
<dbReference type="SUPFAM" id="SSF52540">
    <property type="entry name" value="P-loop containing nucleoside triphosphate hydrolases"/>
    <property type="match status" value="1"/>
</dbReference>
<dbReference type="PANTHER" id="PTHR48102">
    <property type="entry name" value="ATP-DEPENDENT CLP PROTEASE ATP-BINDING SUBUNIT CLPX-LIKE, MITOCHONDRIAL-RELATED"/>
    <property type="match status" value="1"/>
</dbReference>
<protein>
    <submittedName>
        <fullName evidence="4">ATPase_AAA_core domain-containing protein</fullName>
    </submittedName>
</protein>
<dbReference type="GO" id="GO:0016887">
    <property type="term" value="F:ATP hydrolysis activity"/>
    <property type="evidence" value="ECO:0007669"/>
    <property type="project" value="InterPro"/>
</dbReference>
<dbReference type="PANTHER" id="PTHR48102:SF7">
    <property type="entry name" value="ATP-DEPENDENT CLP PROTEASE ATP-BINDING SUBUNIT CLPX-LIKE, MITOCHONDRIAL"/>
    <property type="match status" value="1"/>
</dbReference>
<dbReference type="GO" id="GO:0005759">
    <property type="term" value="C:mitochondrial matrix"/>
    <property type="evidence" value="ECO:0007669"/>
    <property type="project" value="TreeGrafter"/>
</dbReference>
<dbReference type="InterPro" id="IPR027417">
    <property type="entry name" value="P-loop_NTPase"/>
</dbReference>
<organism evidence="3 4">
    <name type="scientific">Heterorhabditis bacteriophora</name>
    <name type="common">Entomopathogenic nematode worm</name>
    <dbReference type="NCBI Taxonomy" id="37862"/>
    <lineage>
        <taxon>Eukaryota</taxon>
        <taxon>Metazoa</taxon>
        <taxon>Ecdysozoa</taxon>
        <taxon>Nematoda</taxon>
        <taxon>Chromadorea</taxon>
        <taxon>Rhabditida</taxon>
        <taxon>Rhabditina</taxon>
        <taxon>Rhabditomorpha</taxon>
        <taxon>Strongyloidea</taxon>
        <taxon>Heterorhabditidae</taxon>
        <taxon>Heterorhabditis</taxon>
    </lineage>
</organism>
<evidence type="ECO:0000259" key="2">
    <source>
        <dbReference type="Pfam" id="PF26040"/>
    </source>
</evidence>
<sequence length="296" mass="33419">MHRSASLIMFARRISTIDVISRGFRSSFVSYCNGSSDGGDLSTHTIRSFGNCRDCGKPLKPAPTLTPSTRYIHCDNCNKLYMGSFMEDSSKQWNLKSEQRKSPPYPSQVCLLSLILLIISLSVFNQYMESIFTRYFSLFQIAEYLDRFVVGQKQAKKTLAVGVYQHYRRLEHNIETGATSIHQSKEDTKMPRGVLYQVTPVSPSTSRRLPPVFRALPEKDQTVRLEKSNIMLIGPSGVGKTFLTQTLARILDVPIALCDCTSMTQAGYVGEDVESVIQVLKCVHTKMFLFKKLFVI</sequence>
<dbReference type="AlphaFoldDB" id="A0A1I7WTB7"/>
<evidence type="ECO:0000313" key="3">
    <source>
        <dbReference type="Proteomes" id="UP000095283"/>
    </source>
</evidence>
<dbReference type="Pfam" id="PF26040">
    <property type="entry name" value="Zn_ribbon_CLPX_N"/>
    <property type="match status" value="1"/>
</dbReference>
<dbReference type="WBParaSite" id="Hba_08445">
    <property type="protein sequence ID" value="Hba_08445"/>
    <property type="gene ID" value="Hba_08445"/>
</dbReference>
<proteinExistence type="predicted"/>
<dbReference type="InterPro" id="IPR050052">
    <property type="entry name" value="ATP-dep_Clp_protease_ClpX"/>
</dbReference>
<dbReference type="InterPro" id="IPR003959">
    <property type="entry name" value="ATPase_AAA_core"/>
</dbReference>
<reference evidence="4" key="1">
    <citation type="submission" date="2016-11" db="UniProtKB">
        <authorList>
            <consortium name="WormBaseParasite"/>
        </authorList>
    </citation>
    <scope>IDENTIFICATION</scope>
</reference>
<dbReference type="Pfam" id="PF00004">
    <property type="entry name" value="AAA"/>
    <property type="match status" value="1"/>
</dbReference>
<dbReference type="GO" id="GO:0051603">
    <property type="term" value="P:proteolysis involved in protein catabolic process"/>
    <property type="evidence" value="ECO:0007669"/>
    <property type="project" value="TreeGrafter"/>
</dbReference>
<feature type="domain" description="ATP-dependent clpX-like chaperone zinc ribbon" evidence="2">
    <location>
        <begin position="48"/>
        <end position="84"/>
    </location>
</feature>
<evidence type="ECO:0000313" key="4">
    <source>
        <dbReference type="WBParaSite" id="Hba_08445"/>
    </source>
</evidence>